<dbReference type="InParanoid" id="A0A1X7T8X2"/>
<dbReference type="PANTHER" id="PTHR15977:SF15">
    <property type="entry name" value="CILIA- AND FLAGELLA-ASSOCIATED PROTEIN 46"/>
    <property type="match status" value="1"/>
</dbReference>
<dbReference type="PANTHER" id="PTHR15977">
    <property type="entry name" value="CILIA- AND FLAGELLA-ASSOCIATED PROTEIN 46"/>
    <property type="match status" value="1"/>
</dbReference>
<dbReference type="STRING" id="400682.A0A1X7T8X2"/>
<dbReference type="GO" id="GO:0060294">
    <property type="term" value="P:cilium movement involved in cell motility"/>
    <property type="evidence" value="ECO:0007669"/>
    <property type="project" value="InterPro"/>
</dbReference>
<proteinExistence type="predicted"/>
<evidence type="ECO:0000313" key="1">
    <source>
        <dbReference type="EnsemblMetazoa" id="Aqu2.1.10722_001"/>
    </source>
</evidence>
<sequence length="172" mass="19759">MAAQSYEEMFFYLRETFSPENRKPMVETNVPQLVLFAEHILKDDNVDLAMECIDFYFSLNPPANQFLIRAHVCRGMCLSRREVQFESRHYVVQEGSKKVFAALAKPVGLAKKSPCYHFMVYNISVCLWKVIRGGGAMGISSPQVYTSTLQTVVKALDECNNDDYKWRLTLLL</sequence>
<dbReference type="GO" id="GO:0035082">
    <property type="term" value="P:axoneme assembly"/>
    <property type="evidence" value="ECO:0007669"/>
    <property type="project" value="InterPro"/>
</dbReference>
<reference evidence="1" key="1">
    <citation type="submission" date="2017-05" db="UniProtKB">
        <authorList>
            <consortium name="EnsemblMetazoa"/>
        </authorList>
    </citation>
    <scope>IDENTIFICATION</scope>
</reference>
<organism evidence="1">
    <name type="scientific">Amphimedon queenslandica</name>
    <name type="common">Sponge</name>
    <dbReference type="NCBI Taxonomy" id="400682"/>
    <lineage>
        <taxon>Eukaryota</taxon>
        <taxon>Metazoa</taxon>
        <taxon>Porifera</taxon>
        <taxon>Demospongiae</taxon>
        <taxon>Heteroscleromorpha</taxon>
        <taxon>Haplosclerida</taxon>
        <taxon>Niphatidae</taxon>
        <taxon>Amphimedon</taxon>
    </lineage>
</organism>
<dbReference type="InterPro" id="IPR057466">
    <property type="entry name" value="CFAP46_TPR"/>
</dbReference>
<dbReference type="InterPro" id="IPR039586">
    <property type="entry name" value="CFAP46"/>
</dbReference>
<dbReference type="Pfam" id="PF25439">
    <property type="entry name" value="TPR_CFAP46_N"/>
    <property type="match status" value="1"/>
</dbReference>
<dbReference type="AlphaFoldDB" id="A0A1X7T8X2"/>
<dbReference type="OrthoDB" id="68437at2759"/>
<protein>
    <submittedName>
        <fullName evidence="1">Uncharacterized protein</fullName>
    </submittedName>
</protein>
<dbReference type="EnsemblMetazoa" id="Aqu2.1.10722_001">
    <property type="protein sequence ID" value="Aqu2.1.10722_001"/>
    <property type="gene ID" value="Aqu2.1.10722"/>
</dbReference>
<name>A0A1X7T8X2_AMPQE</name>
<accession>A0A1X7T8X2</accession>